<reference evidence="3" key="1">
    <citation type="submission" date="2025-08" db="UniProtKB">
        <authorList>
            <consortium name="RefSeq"/>
        </authorList>
    </citation>
    <scope>IDENTIFICATION</scope>
</reference>
<evidence type="ECO:0000313" key="2">
    <source>
        <dbReference type="Proteomes" id="UP001652581"/>
    </source>
</evidence>
<name>A0ABM5CY58_VICPA</name>
<dbReference type="RefSeq" id="XP_072813585.1">
    <property type="nucleotide sequence ID" value="XM_072957484.1"/>
</dbReference>
<feature type="compositionally biased region" description="Low complexity" evidence="1">
    <location>
        <begin position="220"/>
        <end position="229"/>
    </location>
</feature>
<evidence type="ECO:0000256" key="1">
    <source>
        <dbReference type="SAM" id="MobiDB-lite"/>
    </source>
</evidence>
<evidence type="ECO:0000313" key="3">
    <source>
        <dbReference type="RefSeq" id="XP_072813585.1"/>
    </source>
</evidence>
<protein>
    <submittedName>
        <fullName evidence="3">Uncharacterized protein</fullName>
    </submittedName>
</protein>
<accession>A0ABM5CY58</accession>
<organism evidence="2 3">
    <name type="scientific">Vicugna pacos</name>
    <name type="common">Alpaca</name>
    <name type="synonym">Lama pacos</name>
    <dbReference type="NCBI Taxonomy" id="30538"/>
    <lineage>
        <taxon>Eukaryota</taxon>
        <taxon>Metazoa</taxon>
        <taxon>Chordata</taxon>
        <taxon>Craniata</taxon>
        <taxon>Vertebrata</taxon>
        <taxon>Euteleostomi</taxon>
        <taxon>Mammalia</taxon>
        <taxon>Eutheria</taxon>
        <taxon>Laurasiatheria</taxon>
        <taxon>Artiodactyla</taxon>
        <taxon>Tylopoda</taxon>
        <taxon>Camelidae</taxon>
        <taxon>Vicugna</taxon>
    </lineage>
</organism>
<keyword evidence="2" id="KW-1185">Reference proteome</keyword>
<dbReference type="Proteomes" id="UP001652581">
    <property type="component" value="Unplaced"/>
</dbReference>
<gene>
    <name evidence="3" type="primary">LOC140693984</name>
</gene>
<proteinExistence type="predicted"/>
<sequence>MPQHLVSQLTGLSCTEENEFGLNNTSTYLASWTLGLRAALPHTGAYDNCLPSAPPVHVSPSTFPRLPSSSPILPPSVPLLSQDPERIAGPPAHAQLLPAGPRVGSSSSEPGIGPNGFSALSPCRPLATAWGRGLWLWKCKVRGYRERGEAAAGGRSACHSPPGRQSACVQLDCSGQTPLPAPPAPAPRPQLSRATCAPAPLGPAGLPSVRGWRPLPLSRPRVLPSRASSPRPPTRPHHWAGCVPGGRGLHTRTGRAAWAGAGAGLRAGLQPASPTPLSLPRDPGAAFLSLSRSLRSRLAAWALLPRLRARGCNSQLLLVESGKGSGSAEGASVSLIRISAPAWGGSRADTHRRCLQSKSTAGWWRRGSRTSLSHSSSCSSPSGWMVAPRILGTRSPSPASRLRRRTSWDWTQTAGALTSSGIHPDTSTDTGRAQNCLSPEDTSDKWKGAAPCYSSVRMPVTQLEACIQAVLPCHHHLEAVPESSEFLQNVVYNHLEQVPPL</sequence>
<dbReference type="GeneID" id="140693984"/>
<feature type="region of interest" description="Disordered" evidence="1">
    <location>
        <begin position="220"/>
        <end position="242"/>
    </location>
</feature>